<protein>
    <recommendedName>
        <fullName evidence="3">Peptidase M28 domain-containing protein</fullName>
    </recommendedName>
</protein>
<proteinExistence type="predicted"/>
<evidence type="ECO:0000256" key="1">
    <source>
        <dbReference type="ARBA" id="ARBA00022801"/>
    </source>
</evidence>
<gene>
    <name evidence="2" type="ORF">S01H4_61773</name>
</gene>
<dbReference type="PANTHER" id="PTHR32494:SF5">
    <property type="entry name" value="ALLANTOATE AMIDOHYDROLASE"/>
    <property type="match status" value="1"/>
</dbReference>
<dbReference type="Pfam" id="PF01546">
    <property type="entry name" value="Peptidase_M20"/>
    <property type="match status" value="1"/>
</dbReference>
<feature type="non-terminal residue" evidence="2">
    <location>
        <position position="1"/>
    </location>
</feature>
<dbReference type="AlphaFoldDB" id="X1EYK6"/>
<keyword evidence="1" id="KW-0378">Hydrolase</keyword>
<accession>X1EYK6</accession>
<evidence type="ECO:0000313" key="2">
    <source>
        <dbReference type="EMBL" id="GAH13688.1"/>
    </source>
</evidence>
<dbReference type="Gene3D" id="3.40.630.10">
    <property type="entry name" value="Zn peptidases"/>
    <property type="match status" value="1"/>
</dbReference>
<sequence>SDMGLVVKEDAVGNLFGVANPPLKGRFSKKVVMTGSHLDTVRNGGKYDGAAGIICSLFAVSALQKQFGAPLLPVEVVALCEEEGSRFPKAGFLGSRAIVGGLLEDELLYRDEQGITLHHAMINDGLDPNKLDFAKRDDIGVFLELHIEQGTKSISAGIRRPKT</sequence>
<dbReference type="SUPFAM" id="SSF53187">
    <property type="entry name" value="Zn-dependent exopeptidases"/>
    <property type="match status" value="1"/>
</dbReference>
<dbReference type="PANTHER" id="PTHR32494">
    <property type="entry name" value="ALLANTOATE DEIMINASE-RELATED"/>
    <property type="match status" value="1"/>
</dbReference>
<dbReference type="GO" id="GO:0016813">
    <property type="term" value="F:hydrolase activity, acting on carbon-nitrogen (but not peptide) bonds, in linear amidines"/>
    <property type="evidence" value="ECO:0007669"/>
    <property type="project" value="InterPro"/>
</dbReference>
<dbReference type="EMBL" id="BART01036709">
    <property type="protein sequence ID" value="GAH13688.1"/>
    <property type="molecule type" value="Genomic_DNA"/>
</dbReference>
<dbReference type="InterPro" id="IPR002933">
    <property type="entry name" value="Peptidase_M20"/>
</dbReference>
<organism evidence="2">
    <name type="scientific">marine sediment metagenome</name>
    <dbReference type="NCBI Taxonomy" id="412755"/>
    <lineage>
        <taxon>unclassified sequences</taxon>
        <taxon>metagenomes</taxon>
        <taxon>ecological metagenomes</taxon>
    </lineage>
</organism>
<dbReference type="InterPro" id="IPR010158">
    <property type="entry name" value="Amidase_Cbmase"/>
</dbReference>
<evidence type="ECO:0008006" key="3">
    <source>
        <dbReference type="Google" id="ProtNLM"/>
    </source>
</evidence>
<comment type="caution">
    <text evidence="2">The sequence shown here is derived from an EMBL/GenBank/DDBJ whole genome shotgun (WGS) entry which is preliminary data.</text>
</comment>
<name>X1EYK6_9ZZZZ</name>
<reference evidence="2" key="1">
    <citation type="journal article" date="2014" name="Front. Microbiol.">
        <title>High frequency of phylogenetically diverse reductive dehalogenase-homologous genes in deep subseafloor sedimentary metagenomes.</title>
        <authorList>
            <person name="Kawai M."/>
            <person name="Futagami T."/>
            <person name="Toyoda A."/>
            <person name="Takaki Y."/>
            <person name="Nishi S."/>
            <person name="Hori S."/>
            <person name="Arai W."/>
            <person name="Tsubouchi T."/>
            <person name="Morono Y."/>
            <person name="Uchiyama I."/>
            <person name="Ito T."/>
            <person name="Fujiyama A."/>
            <person name="Inagaki F."/>
            <person name="Takami H."/>
        </authorList>
    </citation>
    <scope>NUCLEOTIDE SEQUENCE</scope>
    <source>
        <strain evidence="2">Expedition CK06-06</strain>
    </source>
</reference>